<proteinExistence type="predicted"/>
<accession>A0A4R1R8T9</accession>
<reference evidence="1 2" key="1">
    <citation type="submission" date="2019-03" db="EMBL/GenBank/DDBJ databases">
        <title>Genomic Encyclopedia of Type Strains, Phase IV (KMG-IV): sequencing the most valuable type-strain genomes for metagenomic binning, comparative biology and taxonomic classification.</title>
        <authorList>
            <person name="Goeker M."/>
        </authorList>
    </citation>
    <scope>NUCLEOTIDE SEQUENCE [LARGE SCALE GENOMIC DNA]</scope>
    <source>
        <strain evidence="1 2">LX-B</strain>
    </source>
</reference>
<gene>
    <name evidence="1" type="ORF">EDC14_102839</name>
</gene>
<dbReference type="Proteomes" id="UP000295008">
    <property type="component" value="Unassembled WGS sequence"/>
</dbReference>
<name>A0A4R1R8T9_HYDET</name>
<sequence>MTAAEKQFVEALRELFDREQCPFGSLAHFSDVQVLSFARRLSFFDYPGTMNAEQYALEIEKALGLTELDFN</sequence>
<protein>
    <submittedName>
        <fullName evidence="1">Uncharacterized protein</fullName>
    </submittedName>
</protein>
<evidence type="ECO:0000313" key="1">
    <source>
        <dbReference type="EMBL" id="TCL62083.1"/>
    </source>
</evidence>
<evidence type="ECO:0000313" key="2">
    <source>
        <dbReference type="Proteomes" id="UP000295008"/>
    </source>
</evidence>
<comment type="caution">
    <text evidence="1">The sequence shown here is derived from an EMBL/GenBank/DDBJ whole genome shotgun (WGS) entry which is preliminary data.</text>
</comment>
<dbReference type="RefSeq" id="WP_132015931.1">
    <property type="nucleotide sequence ID" value="NZ_SLUN01000028.1"/>
</dbReference>
<dbReference type="EMBL" id="SLUN01000028">
    <property type="protein sequence ID" value="TCL62083.1"/>
    <property type="molecule type" value="Genomic_DNA"/>
</dbReference>
<keyword evidence="2" id="KW-1185">Reference proteome</keyword>
<organism evidence="1 2">
    <name type="scientific">Hydrogenispora ethanolica</name>
    <dbReference type="NCBI Taxonomy" id="1082276"/>
    <lineage>
        <taxon>Bacteria</taxon>
        <taxon>Bacillati</taxon>
        <taxon>Bacillota</taxon>
        <taxon>Hydrogenispora</taxon>
    </lineage>
</organism>
<dbReference type="AlphaFoldDB" id="A0A4R1R8T9"/>